<gene>
    <name evidence="3" type="ORF">GCM10010326_00400</name>
</gene>
<feature type="region of interest" description="Disordered" evidence="1">
    <location>
        <begin position="95"/>
        <end position="125"/>
    </location>
</feature>
<feature type="domain" description="Insertion element IS402-like" evidence="2">
    <location>
        <begin position="2"/>
        <end position="62"/>
    </location>
</feature>
<comment type="caution">
    <text evidence="3">The sequence shown here is derived from an EMBL/GenBank/DDBJ whole genome shotgun (WGS) entry which is preliminary data.</text>
</comment>
<proteinExistence type="predicted"/>
<dbReference type="EMBL" id="BMUU01000001">
    <property type="protein sequence ID" value="GGY13145.1"/>
    <property type="molecule type" value="Genomic_DNA"/>
</dbReference>
<keyword evidence="4" id="KW-1185">Reference proteome</keyword>
<organism evidence="3 4">
    <name type="scientific">Streptomyces xanthochromogenes</name>
    <dbReference type="NCBI Taxonomy" id="67384"/>
    <lineage>
        <taxon>Bacteria</taxon>
        <taxon>Bacillati</taxon>
        <taxon>Actinomycetota</taxon>
        <taxon>Actinomycetes</taxon>
        <taxon>Kitasatosporales</taxon>
        <taxon>Streptomycetaceae</taxon>
        <taxon>Streptomyces</taxon>
    </lineage>
</organism>
<evidence type="ECO:0000313" key="3">
    <source>
        <dbReference type="EMBL" id="GGY13145.1"/>
    </source>
</evidence>
<dbReference type="Proteomes" id="UP000600946">
    <property type="component" value="Unassembled WGS sequence"/>
</dbReference>
<evidence type="ECO:0000313" key="4">
    <source>
        <dbReference type="Proteomes" id="UP000600946"/>
    </source>
</evidence>
<sequence length="140" mass="15698">MLEPLLPVAVLGRPAVGRRRLIDGIRWRARTRAPWRDLPTEYGPWQTVYGLFRRWQRDGTWPVLLTRLQARADAAGLITWEVTVDSTICRAHQHAEGARLDGQTQKEPPGGISAEPDDHGLGRSRGGFTTKIHLACEQGQ</sequence>
<accession>A0ABQ2ZDE1</accession>
<dbReference type="PANTHER" id="PTHR46637:SF1">
    <property type="entry name" value="BLL5188 PROTEIN"/>
    <property type="match status" value="1"/>
</dbReference>
<evidence type="ECO:0000259" key="2">
    <source>
        <dbReference type="Pfam" id="PF13340"/>
    </source>
</evidence>
<dbReference type="PANTHER" id="PTHR46637">
    <property type="entry name" value="TIS1421-TRANSPOSASE PROTEIN A"/>
    <property type="match status" value="1"/>
</dbReference>
<name>A0ABQ2ZDE1_9ACTN</name>
<dbReference type="Pfam" id="PF13340">
    <property type="entry name" value="DUF4096"/>
    <property type="match status" value="1"/>
</dbReference>
<reference evidence="4" key="1">
    <citation type="journal article" date="2019" name="Int. J. Syst. Evol. Microbiol.">
        <title>The Global Catalogue of Microorganisms (GCM) 10K type strain sequencing project: providing services to taxonomists for standard genome sequencing and annotation.</title>
        <authorList>
            <consortium name="The Broad Institute Genomics Platform"/>
            <consortium name="The Broad Institute Genome Sequencing Center for Infectious Disease"/>
            <person name="Wu L."/>
            <person name="Ma J."/>
        </authorList>
    </citation>
    <scope>NUCLEOTIDE SEQUENCE [LARGE SCALE GENOMIC DNA]</scope>
    <source>
        <strain evidence="4">JCM 4594</strain>
    </source>
</reference>
<dbReference type="InterPro" id="IPR025161">
    <property type="entry name" value="IS402-like_dom"/>
</dbReference>
<dbReference type="InterPro" id="IPR052909">
    <property type="entry name" value="Transposase_6_like"/>
</dbReference>
<dbReference type="NCBIfam" id="NF033580">
    <property type="entry name" value="transpos_IS5_3"/>
    <property type="match status" value="1"/>
</dbReference>
<evidence type="ECO:0000256" key="1">
    <source>
        <dbReference type="SAM" id="MobiDB-lite"/>
    </source>
</evidence>
<protein>
    <recommendedName>
        <fullName evidence="2">Insertion element IS402-like domain-containing protein</fullName>
    </recommendedName>
</protein>